<dbReference type="Gene3D" id="3.40.50.1820">
    <property type="entry name" value="alpha/beta hydrolase"/>
    <property type="match status" value="1"/>
</dbReference>
<comment type="similarity">
    <text evidence="1">Belongs to the peptidase S33 family.</text>
</comment>
<keyword evidence="5" id="KW-1185">Reference proteome</keyword>
<evidence type="ECO:0000256" key="1">
    <source>
        <dbReference type="ARBA" id="ARBA00010088"/>
    </source>
</evidence>
<dbReference type="GeneID" id="27308044"/>
<reference evidence="4 5" key="1">
    <citation type="submission" date="2015-01" db="EMBL/GenBank/DDBJ databases">
        <title>The Genome Sequence of Ochroconis gallopava CBS43764.</title>
        <authorList>
            <consortium name="The Broad Institute Genomics Platform"/>
            <person name="Cuomo C."/>
            <person name="de Hoog S."/>
            <person name="Gorbushina A."/>
            <person name="Stielow B."/>
            <person name="Teixiera M."/>
            <person name="Abouelleil A."/>
            <person name="Chapman S.B."/>
            <person name="Priest M."/>
            <person name="Young S.K."/>
            <person name="Wortman J."/>
            <person name="Nusbaum C."/>
            <person name="Birren B."/>
        </authorList>
    </citation>
    <scope>NUCLEOTIDE SEQUENCE [LARGE SCALE GENOMIC DNA]</scope>
    <source>
        <strain evidence="4 5">CBS 43764</strain>
    </source>
</reference>
<dbReference type="InterPro" id="IPR051601">
    <property type="entry name" value="Serine_prot/Carboxylest_S33"/>
</dbReference>
<evidence type="ECO:0000313" key="4">
    <source>
        <dbReference type="EMBL" id="KIW09133.1"/>
    </source>
</evidence>
<proteinExistence type="inferred from homology"/>
<dbReference type="HOGENOM" id="CLU_013364_5_2_1"/>
<dbReference type="EMBL" id="KN847529">
    <property type="protein sequence ID" value="KIW09133.1"/>
    <property type="molecule type" value="Genomic_DNA"/>
</dbReference>
<keyword evidence="2" id="KW-0378">Hydrolase</keyword>
<evidence type="ECO:0000256" key="2">
    <source>
        <dbReference type="ARBA" id="ARBA00022801"/>
    </source>
</evidence>
<dbReference type="PANTHER" id="PTHR43248:SF25">
    <property type="entry name" value="AB HYDROLASE-1 DOMAIN-CONTAINING PROTEIN-RELATED"/>
    <property type="match status" value="1"/>
</dbReference>
<organism evidence="4 5">
    <name type="scientific">Verruconis gallopava</name>
    <dbReference type="NCBI Taxonomy" id="253628"/>
    <lineage>
        <taxon>Eukaryota</taxon>
        <taxon>Fungi</taxon>
        <taxon>Dikarya</taxon>
        <taxon>Ascomycota</taxon>
        <taxon>Pezizomycotina</taxon>
        <taxon>Dothideomycetes</taxon>
        <taxon>Pleosporomycetidae</taxon>
        <taxon>Venturiales</taxon>
        <taxon>Sympoventuriaceae</taxon>
        <taxon>Verruconis</taxon>
    </lineage>
</organism>
<dbReference type="Proteomes" id="UP000053259">
    <property type="component" value="Unassembled WGS sequence"/>
</dbReference>
<protein>
    <recommendedName>
        <fullName evidence="3">Peptidase S33 tripeptidyl aminopeptidase-like C-terminal domain-containing protein</fullName>
    </recommendedName>
</protein>
<dbReference type="PANTHER" id="PTHR43248">
    <property type="entry name" value="2-SUCCINYL-6-HYDROXY-2,4-CYCLOHEXADIENE-1-CARBOXYLATE SYNTHASE"/>
    <property type="match status" value="1"/>
</dbReference>
<accession>A0A0D2AR08</accession>
<dbReference type="GO" id="GO:0016787">
    <property type="term" value="F:hydrolase activity"/>
    <property type="evidence" value="ECO:0007669"/>
    <property type="project" value="UniProtKB-KW"/>
</dbReference>
<name>A0A0D2AR08_9PEZI</name>
<dbReference type="RefSeq" id="XP_016219002.1">
    <property type="nucleotide sequence ID" value="XM_016352745.1"/>
</dbReference>
<sequence length="595" mass="66808">MNASFLRETMTKCLYSLGLSILHIAVQALADNKPIFIRNAANLGAPKEFPWDDIVGSPFLDWHECYDSNKFQCARLILPLDWKNESNPNNISLALIRLPAKVPYKDPSHGGTIITNPGGPGGSGVCWVLENAEKLQYQLDGPKHYEILSFDPRGVFNSRPNAYCFKSAVESEIWYDQKEAVGRTDSGNYALKYNWAAEMARGELCATTENGKYPNGDNIRQYVSTASVARDMLEITRLLELEKARDKKDIPYEASTQQPLQRDISTYPGKLQYFGTSYGTFLGQTFASMFPQHVGRMVLDANVDPDNWVSRYEAGIDDHNKIRKYFFERCFDVKGECPFRRDGDASAADVEERFNLLLDSLDEFPQYATGLGRAMPITRTVVEMGFLTATYQPLFFFKPYARFLNDLLLNVNPGIPFWDRPVPTEDTFTDKMLQQKYQGEEVGPAVHCSDGPLLSGEPLSAFEGYVSNLTARFGSIAAGLQADYKIPCWTWPRSLRTKWRYPGPFGGDVQILFVNNRLDPVTSIKNAVKMSSRFNGSVLLEQNSAGHGALWPPSECMWSHVRNYINTGQMPPKGTICEPLCIPFNGMCEGVDTGD</sequence>
<dbReference type="VEuPathDB" id="FungiDB:PV09_00071"/>
<gene>
    <name evidence="4" type="ORF">PV09_00071</name>
</gene>
<evidence type="ECO:0000259" key="3">
    <source>
        <dbReference type="Pfam" id="PF08386"/>
    </source>
</evidence>
<dbReference type="SUPFAM" id="SSF53474">
    <property type="entry name" value="alpha/beta-Hydrolases"/>
    <property type="match status" value="1"/>
</dbReference>
<dbReference type="OrthoDB" id="425534at2759"/>
<dbReference type="InParanoid" id="A0A0D2AR08"/>
<dbReference type="Pfam" id="PF08386">
    <property type="entry name" value="Abhydrolase_4"/>
    <property type="match status" value="1"/>
</dbReference>
<feature type="domain" description="Peptidase S33 tripeptidyl aminopeptidase-like C-terminal" evidence="3">
    <location>
        <begin position="486"/>
        <end position="577"/>
    </location>
</feature>
<evidence type="ECO:0000313" key="5">
    <source>
        <dbReference type="Proteomes" id="UP000053259"/>
    </source>
</evidence>
<dbReference type="InterPro" id="IPR029058">
    <property type="entry name" value="AB_hydrolase_fold"/>
</dbReference>
<dbReference type="InterPro" id="IPR013595">
    <property type="entry name" value="Pept_S33_TAP-like_C"/>
</dbReference>
<dbReference type="AlphaFoldDB" id="A0A0D2AR08"/>